<dbReference type="PANTHER" id="PTHR46001">
    <property type="entry name" value="TIAM (MAMMALIAN TUMOR INVASION AND METASTASIS FACTOR) HOMOLOG"/>
    <property type="match status" value="1"/>
</dbReference>
<feature type="domain" description="DH" evidence="2">
    <location>
        <begin position="1"/>
        <end position="109"/>
    </location>
</feature>
<evidence type="ECO:0000259" key="2">
    <source>
        <dbReference type="PROSITE" id="PS50010"/>
    </source>
</evidence>
<accession>A0AAV5W9Y3</accession>
<organism evidence="3 4">
    <name type="scientific">Pristionchus fissidentatus</name>
    <dbReference type="NCBI Taxonomy" id="1538716"/>
    <lineage>
        <taxon>Eukaryota</taxon>
        <taxon>Metazoa</taxon>
        <taxon>Ecdysozoa</taxon>
        <taxon>Nematoda</taxon>
        <taxon>Chromadorea</taxon>
        <taxon>Rhabditida</taxon>
        <taxon>Rhabditina</taxon>
        <taxon>Diplogasteromorpha</taxon>
        <taxon>Diplogasteroidea</taxon>
        <taxon>Neodiplogasteridae</taxon>
        <taxon>Pristionchus</taxon>
    </lineage>
</organism>
<keyword evidence="4" id="KW-1185">Reference proteome</keyword>
<dbReference type="InterPro" id="IPR035899">
    <property type="entry name" value="DBL_dom_sf"/>
</dbReference>
<evidence type="ECO:0000256" key="1">
    <source>
        <dbReference type="SAM" id="MobiDB-lite"/>
    </source>
</evidence>
<feature type="non-terminal residue" evidence="3">
    <location>
        <position position="264"/>
    </location>
</feature>
<feature type="region of interest" description="Disordered" evidence="1">
    <location>
        <begin position="241"/>
        <end position="264"/>
    </location>
</feature>
<dbReference type="SUPFAM" id="SSF48065">
    <property type="entry name" value="DBL homology domain (DH-domain)"/>
    <property type="match status" value="1"/>
</dbReference>
<dbReference type="EMBL" id="BTSY01000005">
    <property type="protein sequence ID" value="GMT29056.1"/>
    <property type="molecule type" value="Genomic_DNA"/>
</dbReference>
<evidence type="ECO:0000313" key="4">
    <source>
        <dbReference type="Proteomes" id="UP001432322"/>
    </source>
</evidence>
<dbReference type="Proteomes" id="UP001432322">
    <property type="component" value="Unassembled WGS sequence"/>
</dbReference>
<dbReference type="Gene3D" id="1.20.900.10">
    <property type="entry name" value="Dbl homology (DH) domain"/>
    <property type="match status" value="1"/>
</dbReference>
<sequence length="264" mass="29347">EIASSVSKVFIEFCGHLKIHAEYAAAFLRLQRAVSGSNELKERLKAMNPSGEHSTSYESRMIQPLQRVARYPLLLDSLARGCSSNRETATGVEQAASKMRSLVHYVNEMLRIEEHLSPRLKSIKAKHAQFLLSKGLRMEMGEMIMLVKVLWVQTTTEVDCFLFVYSSLVLLLPSTSSSQAESVLLPLDEVSFQEASESSLLLLHIPLFSSVSSPFVYHINLPSPAKKHLIKHIKKARLTLQKGKRPLSGSSKSDGGYASDHPPS</sequence>
<dbReference type="GO" id="GO:0005085">
    <property type="term" value="F:guanyl-nucleotide exchange factor activity"/>
    <property type="evidence" value="ECO:0007669"/>
    <property type="project" value="InterPro"/>
</dbReference>
<proteinExistence type="predicted"/>
<evidence type="ECO:0000313" key="3">
    <source>
        <dbReference type="EMBL" id="GMT29056.1"/>
    </source>
</evidence>
<comment type="caution">
    <text evidence="3">The sequence shown here is derived from an EMBL/GenBank/DDBJ whole genome shotgun (WGS) entry which is preliminary data.</text>
</comment>
<feature type="non-terminal residue" evidence="3">
    <location>
        <position position="1"/>
    </location>
</feature>
<dbReference type="PROSITE" id="PS50010">
    <property type="entry name" value="DH_2"/>
    <property type="match status" value="1"/>
</dbReference>
<protein>
    <recommendedName>
        <fullName evidence="2">DH domain-containing protein</fullName>
    </recommendedName>
</protein>
<reference evidence="3" key="1">
    <citation type="submission" date="2023-10" db="EMBL/GenBank/DDBJ databases">
        <title>Genome assembly of Pristionchus species.</title>
        <authorList>
            <person name="Yoshida K."/>
            <person name="Sommer R.J."/>
        </authorList>
    </citation>
    <scope>NUCLEOTIDE SEQUENCE</scope>
    <source>
        <strain evidence="3">RS5133</strain>
    </source>
</reference>
<dbReference type="Pfam" id="PF00621">
    <property type="entry name" value="RhoGEF"/>
    <property type="match status" value="1"/>
</dbReference>
<dbReference type="PANTHER" id="PTHR46001:SF3">
    <property type="entry name" value="PROTEIN STILL LIFE, ISOFORM SIF TYPE 1"/>
    <property type="match status" value="1"/>
</dbReference>
<dbReference type="InterPro" id="IPR043537">
    <property type="entry name" value="Tiam1/Tiam2/Sif"/>
</dbReference>
<gene>
    <name evidence="3" type="ORF">PFISCL1PPCAC_20353</name>
</gene>
<dbReference type="InterPro" id="IPR000219">
    <property type="entry name" value="DH_dom"/>
</dbReference>
<name>A0AAV5W9Y3_9BILA</name>
<dbReference type="GO" id="GO:0007264">
    <property type="term" value="P:small GTPase-mediated signal transduction"/>
    <property type="evidence" value="ECO:0007669"/>
    <property type="project" value="InterPro"/>
</dbReference>
<dbReference type="AlphaFoldDB" id="A0AAV5W9Y3"/>